<organism evidence="1 2">
    <name type="scientific">Candidatus Pristimantibacillus lignocellulolyticus</name>
    <dbReference type="NCBI Taxonomy" id="2994561"/>
    <lineage>
        <taxon>Bacteria</taxon>
        <taxon>Bacillati</taxon>
        <taxon>Bacillota</taxon>
        <taxon>Bacilli</taxon>
        <taxon>Bacillales</taxon>
        <taxon>Paenibacillaceae</taxon>
        <taxon>Candidatus Pristimantibacillus</taxon>
    </lineage>
</organism>
<name>A0A9J6ZDS4_9BACL</name>
<dbReference type="EMBL" id="CP097899">
    <property type="protein sequence ID" value="URN94196.1"/>
    <property type="molecule type" value="Genomic_DNA"/>
</dbReference>
<reference evidence="1" key="1">
    <citation type="submission" date="2022-05" db="EMBL/GenBank/DDBJ databases">
        <title>Novel bacterial taxa in a minimal lignocellulolytic consortium and its capacity to transform plastics disclosed by genome-resolved metagenomics.</title>
        <authorList>
            <person name="Rodriguez C.A.D."/>
            <person name="Diaz-Garcia L."/>
            <person name="Herrera K."/>
            <person name="Tarazona N.A."/>
            <person name="Sproer C."/>
            <person name="Overmann J."/>
            <person name="Jimenez D.J."/>
        </authorList>
    </citation>
    <scope>NUCLEOTIDE SEQUENCE</scope>
    <source>
        <strain evidence="1">MAG5</strain>
    </source>
</reference>
<gene>
    <name evidence="1" type="ORF">NAG76_20615</name>
</gene>
<evidence type="ECO:0000313" key="2">
    <source>
        <dbReference type="Proteomes" id="UP001056756"/>
    </source>
</evidence>
<protein>
    <submittedName>
        <fullName evidence="1">Uncharacterized protein</fullName>
    </submittedName>
</protein>
<dbReference type="Proteomes" id="UP001056756">
    <property type="component" value="Chromosome"/>
</dbReference>
<sequence>MIVFDVIVDGTKVDTLRPMASKLRDLRNFIDQQFELLVEKYGQNVHLNRRFEY</sequence>
<proteinExistence type="predicted"/>
<accession>A0A9J6ZDS4</accession>
<evidence type="ECO:0000313" key="1">
    <source>
        <dbReference type="EMBL" id="URN94196.1"/>
    </source>
</evidence>
<dbReference type="AlphaFoldDB" id="A0A9J6ZDS4"/>
<dbReference type="KEGG" id="plig:NAG76_20615"/>